<dbReference type="GO" id="GO:0005886">
    <property type="term" value="C:plasma membrane"/>
    <property type="evidence" value="ECO:0007669"/>
    <property type="project" value="UniProtKB-SubCell"/>
</dbReference>
<evidence type="ECO:0000256" key="4">
    <source>
        <dbReference type="ARBA" id="ARBA00022692"/>
    </source>
</evidence>
<dbReference type="AlphaFoldDB" id="A0A494WLF9"/>
<gene>
    <name evidence="8" type="primary">chrA1_3</name>
    <name evidence="8" type="ORF">HDCHBGLK_02323</name>
</gene>
<organism evidence="8 9">
    <name type="scientific">Clostridium scindens (strain ATCC 35704 / DSM 5676 / VPI 13733 / 19)</name>
    <dbReference type="NCBI Taxonomy" id="411468"/>
    <lineage>
        <taxon>Bacteria</taxon>
        <taxon>Bacillati</taxon>
        <taxon>Bacillota</taxon>
        <taxon>Clostridia</taxon>
        <taxon>Lachnospirales</taxon>
        <taxon>Lachnospiraceae</taxon>
    </lineage>
</organism>
<dbReference type="RefSeq" id="WP_009248095.1">
    <property type="nucleotide sequence ID" value="NZ_CP036170.1"/>
</dbReference>
<protein>
    <submittedName>
        <fullName evidence="8">Chromate transport protein</fullName>
    </submittedName>
</protein>
<keyword evidence="3" id="KW-1003">Cell membrane</keyword>
<evidence type="ECO:0000256" key="7">
    <source>
        <dbReference type="SAM" id="Phobius"/>
    </source>
</evidence>
<keyword evidence="9" id="KW-1185">Reference proteome</keyword>
<dbReference type="GO" id="GO:0015109">
    <property type="term" value="F:chromate transmembrane transporter activity"/>
    <property type="evidence" value="ECO:0007669"/>
    <property type="project" value="InterPro"/>
</dbReference>
<dbReference type="InterPro" id="IPR003370">
    <property type="entry name" value="Chromate_transpt"/>
</dbReference>
<dbReference type="EMBL" id="CP036170">
    <property type="protein sequence ID" value="QBF74915.1"/>
    <property type="molecule type" value="Genomic_DNA"/>
</dbReference>
<accession>A0A494WLF9</accession>
<dbReference type="GeneID" id="62696526"/>
<evidence type="ECO:0000256" key="3">
    <source>
        <dbReference type="ARBA" id="ARBA00022475"/>
    </source>
</evidence>
<evidence type="ECO:0000313" key="8">
    <source>
        <dbReference type="EMBL" id="QBF74915.1"/>
    </source>
</evidence>
<dbReference type="Proteomes" id="UP000289664">
    <property type="component" value="Chromosome"/>
</dbReference>
<proteinExistence type="inferred from homology"/>
<dbReference type="InterPro" id="IPR052518">
    <property type="entry name" value="CHR_Transporter"/>
</dbReference>
<keyword evidence="4 7" id="KW-0812">Transmembrane</keyword>
<evidence type="ECO:0000256" key="1">
    <source>
        <dbReference type="ARBA" id="ARBA00004651"/>
    </source>
</evidence>
<reference evidence="8 9" key="1">
    <citation type="journal article" date="2019" name="Appl. Environ. Microbiol.">
        <title>Clostridium scindens ATCC 35704: integration of nutritional requirements, the complete genome sequence, and global transcriptional responses to bile acids.</title>
        <authorList>
            <person name="Devendran S."/>
            <person name="Shrestha R."/>
            <person name="Alves J.M.P."/>
            <person name="Wolf P.G."/>
            <person name="Ly L."/>
            <person name="Hernandez A.G."/>
            <person name="Mendez-Garcia C."/>
            <person name="Inboden A."/>
            <person name="Wiley J."/>
            <person name="Paul O."/>
            <person name="Allen A."/>
            <person name="Springer E."/>
            <person name="Wright C.L."/>
            <person name="Fields C.J."/>
            <person name="Daniel S.L."/>
            <person name="Ridlon J.M."/>
        </authorList>
    </citation>
    <scope>NUCLEOTIDE SEQUENCE [LARGE SCALE GENOMIC DNA]</scope>
    <source>
        <strain evidence="8 9">ATCC 35704</strain>
    </source>
</reference>
<evidence type="ECO:0000256" key="6">
    <source>
        <dbReference type="ARBA" id="ARBA00023136"/>
    </source>
</evidence>
<sequence>MKLKKMAELYISFFKIGGLTFGGGLAMLPMLQREVVEARKWCTDEELLDMYAIGQCTPGIIAVNTATYVGYRQAGFLGGVFGTLGVISPSIIIICLAASILQNFIHLPVVLHALAGIRIIVCALMLNTVVTMAKKGIVDKLGALLFVAAFLLACFTPVPTAAIVILAGIAGVVIKKIGGRKES</sequence>
<dbReference type="PANTHER" id="PTHR43663">
    <property type="entry name" value="CHROMATE TRANSPORT PROTEIN-RELATED"/>
    <property type="match status" value="1"/>
</dbReference>
<evidence type="ECO:0000313" key="9">
    <source>
        <dbReference type="Proteomes" id="UP000289664"/>
    </source>
</evidence>
<feature type="transmembrane region" description="Helical" evidence="7">
    <location>
        <begin position="51"/>
        <end position="69"/>
    </location>
</feature>
<comment type="subcellular location">
    <subcellularLocation>
        <location evidence="1">Cell membrane</location>
        <topology evidence="1">Multi-pass membrane protein</topology>
    </subcellularLocation>
</comment>
<dbReference type="PANTHER" id="PTHR43663:SF1">
    <property type="entry name" value="CHROMATE TRANSPORTER"/>
    <property type="match status" value="1"/>
</dbReference>
<feature type="transmembrane region" description="Helical" evidence="7">
    <location>
        <begin position="76"/>
        <end position="101"/>
    </location>
</feature>
<dbReference type="OrthoDB" id="9788907at2"/>
<feature type="transmembrane region" description="Helical" evidence="7">
    <location>
        <begin position="107"/>
        <end position="129"/>
    </location>
</feature>
<dbReference type="KEGG" id="csci:HDCHBGLK_02323"/>
<keyword evidence="6 7" id="KW-0472">Membrane</keyword>
<name>A0A494WLF9_CLOS5</name>
<evidence type="ECO:0000256" key="5">
    <source>
        <dbReference type="ARBA" id="ARBA00022989"/>
    </source>
</evidence>
<keyword evidence="5 7" id="KW-1133">Transmembrane helix</keyword>
<comment type="similarity">
    <text evidence="2">Belongs to the chromate ion transporter (CHR) (TC 2.A.51) family.</text>
</comment>
<feature type="transmembrane region" description="Helical" evidence="7">
    <location>
        <begin position="12"/>
        <end position="31"/>
    </location>
</feature>
<evidence type="ECO:0000256" key="2">
    <source>
        <dbReference type="ARBA" id="ARBA00005262"/>
    </source>
</evidence>
<feature type="transmembrane region" description="Helical" evidence="7">
    <location>
        <begin position="141"/>
        <end position="174"/>
    </location>
</feature>
<dbReference type="Pfam" id="PF02417">
    <property type="entry name" value="Chromate_transp"/>
    <property type="match status" value="1"/>
</dbReference>